<accession>A0ABT2PTZ9</accession>
<evidence type="ECO:0000313" key="1">
    <source>
        <dbReference type="EMBL" id="MCU0104411.1"/>
    </source>
</evidence>
<gene>
    <name evidence="1" type="ORF">N7603_01920</name>
</gene>
<organism evidence="1 2">
    <name type="scientific">Paracholeplasma vituli</name>
    <dbReference type="NCBI Taxonomy" id="69473"/>
    <lineage>
        <taxon>Bacteria</taxon>
        <taxon>Bacillati</taxon>
        <taxon>Mycoplasmatota</taxon>
        <taxon>Mollicutes</taxon>
        <taxon>Acholeplasmatales</taxon>
        <taxon>Acholeplasmataceae</taxon>
        <taxon>Paracholeplasma</taxon>
    </lineage>
</organism>
<keyword evidence="2" id="KW-1185">Reference proteome</keyword>
<evidence type="ECO:0000313" key="2">
    <source>
        <dbReference type="Proteomes" id="UP001209076"/>
    </source>
</evidence>
<comment type="caution">
    <text evidence="1">The sequence shown here is derived from an EMBL/GenBank/DDBJ whole genome shotgun (WGS) entry which is preliminary data.</text>
</comment>
<dbReference type="EMBL" id="JAOEGN010000003">
    <property type="protein sequence ID" value="MCU0104411.1"/>
    <property type="molecule type" value="Genomic_DNA"/>
</dbReference>
<sequence length="166" mass="19617">MNNCNGSLNEKLVISATNFARRLLKVDDALWVFINDGDMFKSINHSGLFEKEMFVIRYNRDWLRTAQTDRIIKCAFHETFHSVQYSAVIGYGMGVKNNLFSDDEMTQMIHEFKAENYDDSSDEWGTHLVEQQAEGFAQELYEKFINEFKNIEVFVDRYYEMYPNIE</sequence>
<name>A0ABT2PTZ9_9MOLU</name>
<reference evidence="2" key="1">
    <citation type="submission" date="2023-07" db="EMBL/GenBank/DDBJ databases">
        <title>Novel Mycoplasma species identified in domestic and wild animals.</title>
        <authorList>
            <person name="Volokhov D.V."/>
            <person name="Furtak V.A."/>
            <person name="Zagorodnyaya T.A."/>
        </authorList>
    </citation>
    <scope>NUCLEOTIDE SEQUENCE [LARGE SCALE GENOMIC DNA]</scope>
    <source>
        <strain evidence="2">92-19</strain>
    </source>
</reference>
<proteinExistence type="predicted"/>
<dbReference type="Proteomes" id="UP001209076">
    <property type="component" value="Unassembled WGS sequence"/>
</dbReference>
<dbReference type="RefSeq" id="WP_262095640.1">
    <property type="nucleotide sequence ID" value="NZ_JAOEGN010000003.1"/>
</dbReference>
<protein>
    <submittedName>
        <fullName evidence="1">Uncharacterized protein</fullName>
    </submittedName>
</protein>